<proteinExistence type="predicted"/>
<name>A0A392N2L9_9FABA</name>
<organism evidence="1 2">
    <name type="scientific">Trifolium medium</name>
    <dbReference type="NCBI Taxonomy" id="97028"/>
    <lineage>
        <taxon>Eukaryota</taxon>
        <taxon>Viridiplantae</taxon>
        <taxon>Streptophyta</taxon>
        <taxon>Embryophyta</taxon>
        <taxon>Tracheophyta</taxon>
        <taxon>Spermatophyta</taxon>
        <taxon>Magnoliopsida</taxon>
        <taxon>eudicotyledons</taxon>
        <taxon>Gunneridae</taxon>
        <taxon>Pentapetalae</taxon>
        <taxon>rosids</taxon>
        <taxon>fabids</taxon>
        <taxon>Fabales</taxon>
        <taxon>Fabaceae</taxon>
        <taxon>Papilionoideae</taxon>
        <taxon>50 kb inversion clade</taxon>
        <taxon>NPAAA clade</taxon>
        <taxon>Hologalegina</taxon>
        <taxon>IRL clade</taxon>
        <taxon>Trifolieae</taxon>
        <taxon>Trifolium</taxon>
    </lineage>
</organism>
<reference evidence="1 2" key="1">
    <citation type="journal article" date="2018" name="Front. Plant Sci.">
        <title>Red Clover (Trifolium pratense) and Zigzag Clover (T. medium) - A Picture of Genomic Similarities and Differences.</title>
        <authorList>
            <person name="Dluhosova J."/>
            <person name="Istvanek J."/>
            <person name="Nedelnik J."/>
            <person name="Repkova J."/>
        </authorList>
    </citation>
    <scope>NUCLEOTIDE SEQUENCE [LARGE SCALE GENOMIC DNA]</scope>
    <source>
        <strain evidence="2">cv. 10/8</strain>
        <tissue evidence="1">Leaf</tissue>
    </source>
</reference>
<dbReference type="EMBL" id="LXQA010026185">
    <property type="protein sequence ID" value="MCH93971.1"/>
    <property type="molecule type" value="Genomic_DNA"/>
</dbReference>
<protein>
    <submittedName>
        <fullName evidence="1">Uncharacterized protein</fullName>
    </submittedName>
</protein>
<gene>
    <name evidence="1" type="ORF">A2U01_0014925</name>
</gene>
<dbReference type="AlphaFoldDB" id="A0A392N2L9"/>
<evidence type="ECO:0000313" key="2">
    <source>
        <dbReference type="Proteomes" id="UP000265520"/>
    </source>
</evidence>
<sequence length="161" mass="18094">MEMIGREYLSGPVTRPCCEAIDFVEYGICLVRLVPSWNFASLCMVFFFIPAKICFHNVPSWRVVTRTSGNPVVSYSSFALWRDGFRAVMAVEFMDSSFDDSTWGRSFRALVGRLVLGSVSVLLDVSVGIWEDNGTWSGVLFSFLFATLEGLRQGSERYLAL</sequence>
<comment type="caution">
    <text evidence="1">The sequence shown here is derived from an EMBL/GenBank/DDBJ whole genome shotgun (WGS) entry which is preliminary data.</text>
</comment>
<evidence type="ECO:0000313" key="1">
    <source>
        <dbReference type="EMBL" id="MCH93971.1"/>
    </source>
</evidence>
<keyword evidence="2" id="KW-1185">Reference proteome</keyword>
<dbReference type="Proteomes" id="UP000265520">
    <property type="component" value="Unassembled WGS sequence"/>
</dbReference>
<accession>A0A392N2L9</accession>